<name>A0A8J3IV89_9ACTN</name>
<proteinExistence type="predicted"/>
<sequence length="557" mass="59737">MPENASGLSRRTVLRAGTGVAVAGTIGAGVLSTVAGCGTDSGAGKVSSAADVTLPKTIPYDGPTPDVPGTPEGVPAGFYAYPKPVKAFASPPLSNERITAITNVIGAPPPDRSANPAWQAVEKRLGASVDITSVSSADYETKLNTVIAGGKLPDIMLYDGGGMSDLPAFLAAKCADLTPLLRGDKVKDFPHLAAIPQLVWQTCTQAGKLYLLPIPRNLVGGSGFYNSTLFGQAGVKSTQDIRNADDFLGVLKELTRPKQNRWALGSTNFGTVPFHHIFGSPLNWRLDGGKLVRSYETPEYQAALEFLVKVHKAGCFVPGSEAWTKQQMMDAFHTGKVSMVYDGLPAFAGPTGYYAALPATHKGFQARPFLPFGHDGGKPVTWFDNKAFGWVMLAKADEKRLRTVLKACDFFAAPFGTEEYLLLNYGVEGTDYHLDPHGNPVLTAKGNQDTLVPWKYLSAPTQVVYDPTSKEYVDILHDAYAKLIPTAVADPTETLYSPTNGRKGVALGQFMSDTITSVIAGRKPFSAFTDAVKQWRSKGGDTIRGEYQEALSKQKKH</sequence>
<dbReference type="PANTHER" id="PTHR43649">
    <property type="entry name" value="ARABINOSE-BINDING PROTEIN-RELATED"/>
    <property type="match status" value="1"/>
</dbReference>
<keyword evidence="7" id="KW-1185">Reference proteome</keyword>
<evidence type="ECO:0000313" key="7">
    <source>
        <dbReference type="Proteomes" id="UP000612808"/>
    </source>
</evidence>
<evidence type="ECO:0000256" key="5">
    <source>
        <dbReference type="ARBA" id="ARBA00023288"/>
    </source>
</evidence>
<gene>
    <name evidence="6" type="ORF">Aru02nite_14600</name>
</gene>
<dbReference type="PROSITE" id="PS51318">
    <property type="entry name" value="TAT"/>
    <property type="match status" value="1"/>
</dbReference>
<dbReference type="SUPFAM" id="SSF53850">
    <property type="entry name" value="Periplasmic binding protein-like II"/>
    <property type="match status" value="1"/>
</dbReference>
<keyword evidence="3" id="KW-0472">Membrane</keyword>
<dbReference type="Proteomes" id="UP000612808">
    <property type="component" value="Unassembled WGS sequence"/>
</dbReference>
<keyword evidence="4" id="KW-0564">Palmitate</keyword>
<dbReference type="InterPro" id="IPR006311">
    <property type="entry name" value="TAT_signal"/>
</dbReference>
<keyword evidence="2" id="KW-0732">Signal</keyword>
<keyword evidence="1" id="KW-1003">Cell membrane</keyword>
<evidence type="ECO:0000256" key="1">
    <source>
        <dbReference type="ARBA" id="ARBA00022475"/>
    </source>
</evidence>
<evidence type="ECO:0000256" key="2">
    <source>
        <dbReference type="ARBA" id="ARBA00022729"/>
    </source>
</evidence>
<dbReference type="Pfam" id="PF13416">
    <property type="entry name" value="SBP_bac_8"/>
    <property type="match status" value="1"/>
</dbReference>
<evidence type="ECO:0000256" key="4">
    <source>
        <dbReference type="ARBA" id="ARBA00023139"/>
    </source>
</evidence>
<comment type="caution">
    <text evidence="6">The sequence shown here is derived from an EMBL/GenBank/DDBJ whole genome shotgun (WGS) entry which is preliminary data.</text>
</comment>
<accession>A0A8J3IV89</accession>
<dbReference type="PANTHER" id="PTHR43649:SF33">
    <property type="entry name" value="POLYGALACTURONAN_RHAMNOGALACTURONAN-BINDING PROTEIN YTCQ"/>
    <property type="match status" value="1"/>
</dbReference>
<dbReference type="Gene3D" id="3.40.190.10">
    <property type="entry name" value="Periplasmic binding protein-like II"/>
    <property type="match status" value="1"/>
</dbReference>
<evidence type="ECO:0000256" key="3">
    <source>
        <dbReference type="ARBA" id="ARBA00023136"/>
    </source>
</evidence>
<keyword evidence="5" id="KW-0449">Lipoprotein</keyword>
<dbReference type="EMBL" id="BOMB01000008">
    <property type="protein sequence ID" value="GID10571.1"/>
    <property type="molecule type" value="Genomic_DNA"/>
</dbReference>
<dbReference type="AlphaFoldDB" id="A0A8J3IV89"/>
<reference evidence="6" key="1">
    <citation type="submission" date="2021-01" db="EMBL/GenBank/DDBJ databases">
        <title>Whole genome shotgun sequence of Actinocatenispora rupis NBRC 107355.</title>
        <authorList>
            <person name="Komaki H."/>
            <person name="Tamura T."/>
        </authorList>
    </citation>
    <scope>NUCLEOTIDE SEQUENCE</scope>
    <source>
        <strain evidence="6">NBRC 107355</strain>
    </source>
</reference>
<dbReference type="InterPro" id="IPR006059">
    <property type="entry name" value="SBP"/>
</dbReference>
<protein>
    <submittedName>
        <fullName evidence="6">Sugar ABC transporter substrate-binding protein</fullName>
    </submittedName>
</protein>
<dbReference type="InterPro" id="IPR050490">
    <property type="entry name" value="Bact_solute-bd_prot1"/>
</dbReference>
<evidence type="ECO:0000313" key="6">
    <source>
        <dbReference type="EMBL" id="GID10571.1"/>
    </source>
</evidence>
<organism evidence="6 7">
    <name type="scientific">Actinocatenispora rupis</name>
    <dbReference type="NCBI Taxonomy" id="519421"/>
    <lineage>
        <taxon>Bacteria</taxon>
        <taxon>Bacillati</taxon>
        <taxon>Actinomycetota</taxon>
        <taxon>Actinomycetes</taxon>
        <taxon>Micromonosporales</taxon>
        <taxon>Micromonosporaceae</taxon>
        <taxon>Actinocatenispora</taxon>
    </lineage>
</organism>
<dbReference type="RefSeq" id="WP_203655899.1">
    <property type="nucleotide sequence ID" value="NZ_BAAAZM010000003.1"/>
</dbReference>